<dbReference type="EMBL" id="CM023487">
    <property type="protein sequence ID" value="KAH6926760.1"/>
    <property type="molecule type" value="Genomic_DNA"/>
</dbReference>
<accession>A0ACB7RWJ6</accession>
<keyword evidence="2" id="KW-1185">Reference proteome</keyword>
<proteinExistence type="predicted"/>
<evidence type="ECO:0000313" key="2">
    <source>
        <dbReference type="Proteomes" id="UP000821845"/>
    </source>
</evidence>
<comment type="caution">
    <text evidence="1">The sequence shown here is derived from an EMBL/GenBank/DDBJ whole genome shotgun (WGS) entry which is preliminary data.</text>
</comment>
<name>A0ACB7RWJ6_HYAAI</name>
<protein>
    <submittedName>
        <fullName evidence="1">Uncharacterized protein</fullName>
    </submittedName>
</protein>
<sequence>MATWNSKNAADAQITSVSTSPLHRQERAHFGAPTVRLFLSFRNRTVADADEHSQVAYLLVPGGVAF</sequence>
<reference evidence="1" key="1">
    <citation type="submission" date="2020-05" db="EMBL/GenBank/DDBJ databases">
        <title>Large-scale comparative analyses of tick genomes elucidate their genetic diversity and vector capacities.</title>
        <authorList>
            <person name="Jia N."/>
            <person name="Wang J."/>
            <person name="Shi W."/>
            <person name="Du L."/>
            <person name="Sun Y."/>
            <person name="Zhan W."/>
            <person name="Jiang J."/>
            <person name="Wang Q."/>
            <person name="Zhang B."/>
            <person name="Ji P."/>
            <person name="Sakyi L.B."/>
            <person name="Cui X."/>
            <person name="Yuan T."/>
            <person name="Jiang B."/>
            <person name="Yang W."/>
            <person name="Lam T.T.-Y."/>
            <person name="Chang Q."/>
            <person name="Ding S."/>
            <person name="Wang X."/>
            <person name="Zhu J."/>
            <person name="Ruan X."/>
            <person name="Zhao L."/>
            <person name="Wei J."/>
            <person name="Que T."/>
            <person name="Du C."/>
            <person name="Cheng J."/>
            <person name="Dai P."/>
            <person name="Han X."/>
            <person name="Huang E."/>
            <person name="Gao Y."/>
            <person name="Liu J."/>
            <person name="Shao H."/>
            <person name="Ye R."/>
            <person name="Li L."/>
            <person name="Wei W."/>
            <person name="Wang X."/>
            <person name="Wang C."/>
            <person name="Yang T."/>
            <person name="Huo Q."/>
            <person name="Li W."/>
            <person name="Guo W."/>
            <person name="Chen H."/>
            <person name="Zhou L."/>
            <person name="Ni X."/>
            <person name="Tian J."/>
            <person name="Zhou Y."/>
            <person name="Sheng Y."/>
            <person name="Liu T."/>
            <person name="Pan Y."/>
            <person name="Xia L."/>
            <person name="Li J."/>
            <person name="Zhao F."/>
            <person name="Cao W."/>
        </authorList>
    </citation>
    <scope>NUCLEOTIDE SEQUENCE</scope>
    <source>
        <strain evidence="1">Hyas-2018</strain>
    </source>
</reference>
<dbReference type="Proteomes" id="UP000821845">
    <property type="component" value="Chromosome 7"/>
</dbReference>
<gene>
    <name evidence="1" type="ORF">HPB50_021707</name>
</gene>
<evidence type="ECO:0000313" key="1">
    <source>
        <dbReference type="EMBL" id="KAH6926760.1"/>
    </source>
</evidence>
<organism evidence="1 2">
    <name type="scientific">Hyalomma asiaticum</name>
    <name type="common">Tick</name>
    <dbReference type="NCBI Taxonomy" id="266040"/>
    <lineage>
        <taxon>Eukaryota</taxon>
        <taxon>Metazoa</taxon>
        <taxon>Ecdysozoa</taxon>
        <taxon>Arthropoda</taxon>
        <taxon>Chelicerata</taxon>
        <taxon>Arachnida</taxon>
        <taxon>Acari</taxon>
        <taxon>Parasitiformes</taxon>
        <taxon>Ixodida</taxon>
        <taxon>Ixodoidea</taxon>
        <taxon>Ixodidae</taxon>
        <taxon>Hyalomminae</taxon>
        <taxon>Hyalomma</taxon>
    </lineage>
</organism>